<dbReference type="Gene3D" id="3.40.50.150">
    <property type="entry name" value="Vaccinia Virus protein VP39"/>
    <property type="match status" value="2"/>
</dbReference>
<dbReference type="SUPFAM" id="SSF53335">
    <property type="entry name" value="S-adenosyl-L-methionine-dependent methyltransferases"/>
    <property type="match status" value="2"/>
</dbReference>
<evidence type="ECO:0000256" key="6">
    <source>
        <dbReference type="ARBA" id="ARBA00022747"/>
    </source>
</evidence>
<comment type="catalytic activity">
    <reaction evidence="7">
        <text>a 2'-deoxycytidine in DNA + S-adenosyl-L-methionine = an N(4)-methyl-2'-deoxycytidine in DNA + S-adenosyl-L-homocysteine + H(+)</text>
        <dbReference type="Rhea" id="RHEA:16857"/>
        <dbReference type="Rhea" id="RHEA-COMP:11369"/>
        <dbReference type="Rhea" id="RHEA-COMP:13674"/>
        <dbReference type="ChEBI" id="CHEBI:15378"/>
        <dbReference type="ChEBI" id="CHEBI:57856"/>
        <dbReference type="ChEBI" id="CHEBI:59789"/>
        <dbReference type="ChEBI" id="CHEBI:85452"/>
        <dbReference type="ChEBI" id="CHEBI:137933"/>
        <dbReference type="EC" id="2.1.1.113"/>
    </reaction>
</comment>
<keyword evidence="3" id="KW-0489">Methyltransferase</keyword>
<organism evidence="8 9">
    <name type="scientific">Streptomyces javensis</name>
    <dbReference type="NCBI Taxonomy" id="114698"/>
    <lineage>
        <taxon>Bacteria</taxon>
        <taxon>Bacillati</taxon>
        <taxon>Actinomycetota</taxon>
        <taxon>Actinomycetes</taxon>
        <taxon>Kitasatosporales</taxon>
        <taxon>Streptomycetaceae</taxon>
        <taxon>Streptomyces</taxon>
        <taxon>Streptomyces violaceusniger group</taxon>
    </lineage>
</organism>
<dbReference type="EC" id="2.1.1.113" evidence="2"/>
<sequence>MDVPGRSPILSALQEALPLPVHDGGNGNGARRVLSPKRPAVETAGLADAFPYYAGFSFDWATSCISNTQLKGVLTVLDPWNGSGTTTLAANTLGHSVVGLDRNPVASVVAQLRCKVPMNVEPIRFSSLRIRASARTQNDPLNYWFDDITTARIRAWTSHLEHASPSNRTMGLVAAFRAVRSLTKYFEGSNPTWVKRASENEERLCFTHSEIDEAFFSEQVFLASRLSSVPRTSASVSLLTADSAALPLATNSIDIIVTSPPYLTRIDYAVAYARELAVLGIDVFSEKTLRKALMGTTLTRQASMTPSLLGPMAEALLSDISQHESKASSSYYMKQAKQYLNDLNSGLRESARVSKPGAEMHLVVQDSYYKDVLVPLAEICIEEAKRYGWELQEHEMFPVKRLLTTLNTSARAYKKGDVSESVITFTRRKHD</sequence>
<name>A0ABP4HKC3_9ACTN</name>
<dbReference type="InterPro" id="IPR017985">
    <property type="entry name" value="MeTrfase_CN4_CS"/>
</dbReference>
<evidence type="ECO:0000313" key="8">
    <source>
        <dbReference type="EMBL" id="GAA1265281.1"/>
    </source>
</evidence>
<evidence type="ECO:0000256" key="3">
    <source>
        <dbReference type="ARBA" id="ARBA00022603"/>
    </source>
</evidence>
<comment type="similarity">
    <text evidence="1">Belongs to the N(4)/N(6)-methyltransferase family. N(4) subfamily.</text>
</comment>
<proteinExistence type="inferred from homology"/>
<dbReference type="EMBL" id="BAAAIH010000010">
    <property type="protein sequence ID" value="GAA1265281.1"/>
    <property type="molecule type" value="Genomic_DNA"/>
</dbReference>
<dbReference type="InterPro" id="IPR029063">
    <property type="entry name" value="SAM-dependent_MTases_sf"/>
</dbReference>
<evidence type="ECO:0000256" key="5">
    <source>
        <dbReference type="ARBA" id="ARBA00022691"/>
    </source>
</evidence>
<reference evidence="9" key="1">
    <citation type="journal article" date="2019" name="Int. J. Syst. Evol. Microbiol.">
        <title>The Global Catalogue of Microorganisms (GCM) 10K type strain sequencing project: providing services to taxonomists for standard genome sequencing and annotation.</title>
        <authorList>
            <consortium name="The Broad Institute Genomics Platform"/>
            <consortium name="The Broad Institute Genome Sequencing Center for Infectious Disease"/>
            <person name="Wu L."/>
            <person name="Ma J."/>
        </authorList>
    </citation>
    <scope>NUCLEOTIDE SEQUENCE [LARGE SCALE GENOMIC DNA]</scope>
    <source>
        <strain evidence="9">JCM 11448</strain>
    </source>
</reference>
<evidence type="ECO:0000256" key="1">
    <source>
        <dbReference type="ARBA" id="ARBA00010203"/>
    </source>
</evidence>
<dbReference type="PROSITE" id="PS00093">
    <property type="entry name" value="N4_MTASE"/>
    <property type="match status" value="1"/>
</dbReference>
<keyword evidence="4" id="KW-0808">Transferase</keyword>
<keyword evidence="6" id="KW-0680">Restriction system</keyword>
<evidence type="ECO:0000313" key="9">
    <source>
        <dbReference type="Proteomes" id="UP001500282"/>
    </source>
</evidence>
<evidence type="ECO:0000256" key="7">
    <source>
        <dbReference type="ARBA" id="ARBA00049120"/>
    </source>
</evidence>
<evidence type="ECO:0000256" key="2">
    <source>
        <dbReference type="ARBA" id="ARBA00012185"/>
    </source>
</evidence>
<gene>
    <name evidence="8" type="ORF">GCM10009579_24660</name>
</gene>
<keyword evidence="9" id="KW-1185">Reference proteome</keyword>
<keyword evidence="5" id="KW-0949">S-adenosyl-L-methionine</keyword>
<protein>
    <recommendedName>
        <fullName evidence="2">site-specific DNA-methyltransferase (cytosine-N(4)-specific)</fullName>
        <ecNumber evidence="2">2.1.1.113</ecNumber>
    </recommendedName>
</protein>
<evidence type="ECO:0000256" key="4">
    <source>
        <dbReference type="ARBA" id="ARBA00022679"/>
    </source>
</evidence>
<dbReference type="Proteomes" id="UP001500282">
    <property type="component" value="Unassembled WGS sequence"/>
</dbReference>
<accession>A0ABP4HKC3</accession>
<comment type="caution">
    <text evidence="8">The sequence shown here is derived from an EMBL/GenBank/DDBJ whole genome shotgun (WGS) entry which is preliminary data.</text>
</comment>